<organism evidence="2 3">
    <name type="scientific">Vigna mungo</name>
    <name type="common">Black gram</name>
    <name type="synonym">Phaseolus mungo</name>
    <dbReference type="NCBI Taxonomy" id="3915"/>
    <lineage>
        <taxon>Eukaryota</taxon>
        <taxon>Viridiplantae</taxon>
        <taxon>Streptophyta</taxon>
        <taxon>Embryophyta</taxon>
        <taxon>Tracheophyta</taxon>
        <taxon>Spermatophyta</taxon>
        <taxon>Magnoliopsida</taxon>
        <taxon>eudicotyledons</taxon>
        <taxon>Gunneridae</taxon>
        <taxon>Pentapetalae</taxon>
        <taxon>rosids</taxon>
        <taxon>fabids</taxon>
        <taxon>Fabales</taxon>
        <taxon>Fabaceae</taxon>
        <taxon>Papilionoideae</taxon>
        <taxon>50 kb inversion clade</taxon>
        <taxon>NPAAA clade</taxon>
        <taxon>indigoferoid/millettioid clade</taxon>
        <taxon>Phaseoleae</taxon>
        <taxon>Vigna</taxon>
    </lineage>
</organism>
<sequence>MRPPPCRHTSPSRADETDNWAAAKKPSEGLKGGRGIEEGSSIRSHALTNRRVGFRIRALCRQSRYSPPKVEGSRERKVIGFGSSGGADSNDWNKKMGESNVGSDSVGAGGGRPRLVLQPRSLSASNEGGDGNVGKPKGVNPFGEARPREQT</sequence>
<dbReference type="EMBL" id="CP144691">
    <property type="protein sequence ID" value="WVY93750.1"/>
    <property type="molecule type" value="Genomic_DNA"/>
</dbReference>
<dbReference type="PANTHER" id="PTHR32091">
    <property type="entry name" value="EUKARYOTIC TRANSLATION INITIATION FACTOR 4B"/>
    <property type="match status" value="1"/>
</dbReference>
<evidence type="ECO:0000313" key="3">
    <source>
        <dbReference type="Proteomes" id="UP001374535"/>
    </source>
</evidence>
<evidence type="ECO:0000313" key="2">
    <source>
        <dbReference type="EMBL" id="WVY93750.1"/>
    </source>
</evidence>
<reference evidence="2 3" key="1">
    <citation type="journal article" date="2023" name="Life. Sci Alliance">
        <title>Evolutionary insights into 3D genome organization and epigenetic landscape of Vigna mungo.</title>
        <authorList>
            <person name="Junaid A."/>
            <person name="Singh B."/>
            <person name="Bhatia S."/>
        </authorList>
    </citation>
    <scope>NUCLEOTIDE SEQUENCE [LARGE SCALE GENOMIC DNA]</scope>
    <source>
        <strain evidence="2">Urdbean</strain>
    </source>
</reference>
<dbReference type="AlphaFoldDB" id="A0AAQ3MMU0"/>
<gene>
    <name evidence="2" type="ORF">V8G54_032838</name>
</gene>
<dbReference type="GO" id="GO:0003729">
    <property type="term" value="F:mRNA binding"/>
    <property type="evidence" value="ECO:0007669"/>
    <property type="project" value="TreeGrafter"/>
</dbReference>
<protein>
    <submittedName>
        <fullName evidence="2">Uncharacterized protein</fullName>
    </submittedName>
</protein>
<feature type="region of interest" description="Disordered" evidence="1">
    <location>
        <begin position="63"/>
        <end position="151"/>
    </location>
</feature>
<proteinExistence type="predicted"/>
<keyword evidence="3" id="KW-1185">Reference proteome</keyword>
<dbReference type="Proteomes" id="UP001374535">
    <property type="component" value="Chromosome 10"/>
</dbReference>
<dbReference type="PANTHER" id="PTHR32091:SF17">
    <property type="entry name" value="EUKARYOTIC TRANSLATION INITIATION FACTOR 4B3"/>
    <property type="match status" value="1"/>
</dbReference>
<dbReference type="GO" id="GO:0003743">
    <property type="term" value="F:translation initiation factor activity"/>
    <property type="evidence" value="ECO:0007669"/>
    <property type="project" value="InterPro"/>
</dbReference>
<dbReference type="InterPro" id="IPR010433">
    <property type="entry name" value="EIF-4B_pln"/>
</dbReference>
<feature type="region of interest" description="Disordered" evidence="1">
    <location>
        <begin position="1"/>
        <end position="42"/>
    </location>
</feature>
<name>A0AAQ3MMU0_VIGMU</name>
<evidence type="ECO:0000256" key="1">
    <source>
        <dbReference type="SAM" id="MobiDB-lite"/>
    </source>
</evidence>
<dbReference type="Pfam" id="PF06273">
    <property type="entry name" value="eIF-4B"/>
    <property type="match status" value="1"/>
</dbReference>
<accession>A0AAQ3MMU0</accession>